<dbReference type="Proteomes" id="UP001153332">
    <property type="component" value="Unassembled WGS sequence"/>
</dbReference>
<dbReference type="EMBL" id="JAPUUL010000489">
    <property type="protein sequence ID" value="KAJ8130481.1"/>
    <property type="molecule type" value="Genomic_DNA"/>
</dbReference>
<proteinExistence type="predicted"/>
<sequence>MPPPPPPPPPSSYHPGQAVSSHLGNGALYPSPGQIHLTSPLRPYSPGWEQWKRELGERFGPHRSGVNHIAPSQSYPLGYAGGGEPSGADLARVTSRLNTATTEMTSFAVWVGSHGKHYSEPGKVTDIAIRLHHNLPDFAGLFSELAMRRGARRFLPDTSVEDIYQRGLAILSFFQSTMAAYKGPFKPRRQCSKSELAHAQRLIVKMLVHDYDKWDGLLWHVIHWIVGRRCICS</sequence>
<comment type="caution">
    <text evidence="1">The sequence shown here is derived from an EMBL/GenBank/DDBJ whole genome shotgun (WGS) entry which is preliminary data.</text>
</comment>
<accession>A0ACC2JSK7</accession>
<gene>
    <name evidence="1" type="ORF">O1611_g3142</name>
</gene>
<reference evidence="1" key="1">
    <citation type="submission" date="2022-12" db="EMBL/GenBank/DDBJ databases">
        <title>Genome Sequence of Lasiodiplodia mahajangana.</title>
        <authorList>
            <person name="Buettner E."/>
        </authorList>
    </citation>
    <scope>NUCLEOTIDE SEQUENCE</scope>
    <source>
        <strain evidence="1">VT137</strain>
    </source>
</reference>
<protein>
    <submittedName>
        <fullName evidence="1">Uncharacterized protein</fullName>
    </submittedName>
</protein>
<evidence type="ECO:0000313" key="1">
    <source>
        <dbReference type="EMBL" id="KAJ8130481.1"/>
    </source>
</evidence>
<name>A0ACC2JSK7_9PEZI</name>
<evidence type="ECO:0000313" key="2">
    <source>
        <dbReference type="Proteomes" id="UP001153332"/>
    </source>
</evidence>
<organism evidence="1 2">
    <name type="scientific">Lasiodiplodia mahajangana</name>
    <dbReference type="NCBI Taxonomy" id="1108764"/>
    <lineage>
        <taxon>Eukaryota</taxon>
        <taxon>Fungi</taxon>
        <taxon>Dikarya</taxon>
        <taxon>Ascomycota</taxon>
        <taxon>Pezizomycotina</taxon>
        <taxon>Dothideomycetes</taxon>
        <taxon>Dothideomycetes incertae sedis</taxon>
        <taxon>Botryosphaeriales</taxon>
        <taxon>Botryosphaeriaceae</taxon>
        <taxon>Lasiodiplodia</taxon>
    </lineage>
</organism>
<keyword evidence="2" id="KW-1185">Reference proteome</keyword>